<dbReference type="InterPro" id="IPR032466">
    <property type="entry name" value="Metal_Hydrolase"/>
</dbReference>
<dbReference type="KEGG" id="tac:Ta0662"/>
<dbReference type="GO" id="GO:0016810">
    <property type="term" value="F:hydrolase activity, acting on carbon-nitrogen (but not peptide) bonds"/>
    <property type="evidence" value="ECO:0007669"/>
    <property type="project" value="InterPro"/>
</dbReference>
<dbReference type="Gene3D" id="3.20.20.140">
    <property type="entry name" value="Metal-dependent hydrolases"/>
    <property type="match status" value="1"/>
</dbReference>
<protein>
    <recommendedName>
        <fullName evidence="1">Amidohydrolase 3 domain-containing protein</fullName>
    </recommendedName>
</protein>
<dbReference type="STRING" id="273075.gene:9571882"/>
<dbReference type="HOGENOM" id="CLU_009942_3_1_2"/>
<dbReference type="InterPro" id="IPR011059">
    <property type="entry name" value="Metal-dep_hydrolase_composite"/>
</dbReference>
<evidence type="ECO:0000313" key="2">
    <source>
        <dbReference type="EMBL" id="CAC11800.1"/>
    </source>
</evidence>
<dbReference type="SUPFAM" id="SSF51556">
    <property type="entry name" value="Metallo-dependent hydrolases"/>
    <property type="match status" value="1"/>
</dbReference>
<organism evidence="2 3">
    <name type="scientific">Thermoplasma acidophilum (strain ATCC 25905 / DSM 1728 / JCM 9062 / NBRC 15155 / AMRC-C165)</name>
    <dbReference type="NCBI Taxonomy" id="273075"/>
    <lineage>
        <taxon>Archaea</taxon>
        <taxon>Methanobacteriati</taxon>
        <taxon>Thermoplasmatota</taxon>
        <taxon>Thermoplasmata</taxon>
        <taxon>Thermoplasmatales</taxon>
        <taxon>Thermoplasmataceae</taxon>
        <taxon>Thermoplasma</taxon>
    </lineage>
</organism>
<dbReference type="Proteomes" id="UP000001024">
    <property type="component" value="Chromosome"/>
</dbReference>
<dbReference type="Gene3D" id="2.30.40.10">
    <property type="entry name" value="Urease, subunit C, domain 1"/>
    <property type="match status" value="1"/>
</dbReference>
<sequence>MEAKNTFDLSGGYVLPGFIDSHAHLLSTGLEQTRLNLFEYEAKIEAIDAIRRYAEKHDKVVAYRWDESRWRDDPTYITASDLDGIVKPVVAFRRDGHMAVANDQAMRSIGQHRPDGIFREEDMQMLDPLVKPGEEEYVQALQTAIGISASLGITGVRDIVDRATYDAYRRIKSNVRIFKVIYAEDLFAGFGSDPSDWGVKTFLDGSLGARTAAHEGWDTKNLKMSEQQFERFCEGTWSRNLPVAVHAIGDLAVRVAAETMHRHAGRQRNSIEHFELVEDGVLDIIDANTIVSAQPNFLEWAGHGGMYQDRLGESWLYRNNPYRDILDKGLKLAFGSDSMPLGPMYGIHYAVNSEFSQQRITFDEAVRSYSEAGSYLIGAENWIGRIETGYSADFAVFNERNIEDRRRLKEAKPLMTIVHGNTIYDASRVDS</sequence>
<name>Q9HKD9_THEAC</name>
<dbReference type="PANTHER" id="PTHR22642">
    <property type="entry name" value="IMIDAZOLONEPROPIONASE"/>
    <property type="match status" value="1"/>
</dbReference>
<dbReference type="InterPro" id="IPR033932">
    <property type="entry name" value="YtcJ-like"/>
</dbReference>
<evidence type="ECO:0000259" key="1">
    <source>
        <dbReference type="Pfam" id="PF07969"/>
    </source>
</evidence>
<keyword evidence="3" id="KW-1185">Reference proteome</keyword>
<dbReference type="eggNOG" id="arCOG00691">
    <property type="taxonomic scope" value="Archaea"/>
</dbReference>
<dbReference type="PaxDb" id="273075-Ta0662m"/>
<dbReference type="InParanoid" id="Q9HKD9"/>
<dbReference type="EnsemblBacteria" id="CAC11800">
    <property type="protein sequence ID" value="CAC11800"/>
    <property type="gene ID" value="CAC11800"/>
</dbReference>
<dbReference type="Pfam" id="PF07969">
    <property type="entry name" value="Amidohydro_3"/>
    <property type="match status" value="1"/>
</dbReference>
<dbReference type="SUPFAM" id="SSF51338">
    <property type="entry name" value="Composite domain of metallo-dependent hydrolases"/>
    <property type="match status" value="1"/>
</dbReference>
<dbReference type="EMBL" id="AL445065">
    <property type="protein sequence ID" value="CAC11800.1"/>
    <property type="molecule type" value="Genomic_DNA"/>
</dbReference>
<dbReference type="AlphaFoldDB" id="Q9HKD9"/>
<feature type="domain" description="Amidohydrolase 3" evidence="1">
    <location>
        <begin position="6"/>
        <end position="424"/>
    </location>
</feature>
<reference evidence="2 3" key="1">
    <citation type="journal article" date="2000" name="Nature">
        <title>The genome sequence of the thermoacidophilic scavenger Thermoplasma acidophilum.</title>
        <authorList>
            <person name="Ruepp A."/>
            <person name="Graml W."/>
            <person name="Santos-Martinez M.L."/>
            <person name="Koretke K.K."/>
            <person name="Volker C."/>
            <person name="Mewes H.W."/>
            <person name="Frishman D."/>
            <person name="Stocker S."/>
            <person name="Lupas A.N."/>
            <person name="Baumeister W."/>
        </authorList>
    </citation>
    <scope>NUCLEOTIDE SEQUENCE [LARGE SCALE GENOMIC DNA]</scope>
    <source>
        <strain evidence="3">ATCC 25905 / DSM 1728 / JCM 9062 / NBRC 15155 / AMRC-C165</strain>
    </source>
</reference>
<gene>
    <name evidence="2" type="ordered locus">Ta0662</name>
</gene>
<evidence type="ECO:0000313" key="3">
    <source>
        <dbReference type="Proteomes" id="UP000001024"/>
    </source>
</evidence>
<dbReference type="PANTHER" id="PTHR22642:SF2">
    <property type="entry name" value="PROTEIN LONG AFTER FAR-RED 3"/>
    <property type="match status" value="1"/>
</dbReference>
<dbReference type="InterPro" id="IPR013108">
    <property type="entry name" value="Amidohydro_3"/>
</dbReference>
<dbReference type="Gene3D" id="3.10.310.70">
    <property type="match status" value="1"/>
</dbReference>
<dbReference type="CDD" id="cd01300">
    <property type="entry name" value="YtcJ_like"/>
    <property type="match status" value="1"/>
</dbReference>
<proteinExistence type="predicted"/>
<accession>Q9HKD9</accession>